<feature type="compositionally biased region" description="Basic and acidic residues" evidence="1">
    <location>
        <begin position="34"/>
        <end position="46"/>
    </location>
</feature>
<feature type="compositionally biased region" description="Polar residues" evidence="1">
    <location>
        <begin position="126"/>
        <end position="145"/>
    </location>
</feature>
<keyword evidence="3" id="KW-1185">Reference proteome</keyword>
<sequence length="159" mass="17980">PTNLDVVCVQKTHLEARGKMTKESSFSSFNQKNKQSEGKGSKEKGKGKGKHKINSTVKKEDEKPFCNHCKKNHDESKCWKLHLENKPKWMVKKGKEKKTNTVVHDLGSDSGDETKITAMSFQGKSTLSISNNSTTDVASSYNKQTIPDDKKRNELFHIR</sequence>
<evidence type="ECO:0000256" key="1">
    <source>
        <dbReference type="SAM" id="MobiDB-lite"/>
    </source>
</evidence>
<organism evidence="2 3">
    <name type="scientific">Taxus chinensis</name>
    <name type="common">Chinese yew</name>
    <name type="synonym">Taxus wallichiana var. chinensis</name>
    <dbReference type="NCBI Taxonomy" id="29808"/>
    <lineage>
        <taxon>Eukaryota</taxon>
        <taxon>Viridiplantae</taxon>
        <taxon>Streptophyta</taxon>
        <taxon>Embryophyta</taxon>
        <taxon>Tracheophyta</taxon>
        <taxon>Spermatophyta</taxon>
        <taxon>Pinopsida</taxon>
        <taxon>Pinidae</taxon>
        <taxon>Conifers II</taxon>
        <taxon>Cupressales</taxon>
        <taxon>Taxaceae</taxon>
        <taxon>Taxus</taxon>
    </lineage>
</organism>
<evidence type="ECO:0000313" key="3">
    <source>
        <dbReference type="Proteomes" id="UP000824469"/>
    </source>
</evidence>
<reference evidence="2 3" key="1">
    <citation type="journal article" date="2021" name="Nat. Plants">
        <title>The Taxus genome provides insights into paclitaxel biosynthesis.</title>
        <authorList>
            <person name="Xiong X."/>
            <person name="Gou J."/>
            <person name="Liao Q."/>
            <person name="Li Y."/>
            <person name="Zhou Q."/>
            <person name="Bi G."/>
            <person name="Li C."/>
            <person name="Du R."/>
            <person name="Wang X."/>
            <person name="Sun T."/>
            <person name="Guo L."/>
            <person name="Liang H."/>
            <person name="Lu P."/>
            <person name="Wu Y."/>
            <person name="Zhang Z."/>
            <person name="Ro D.K."/>
            <person name="Shang Y."/>
            <person name="Huang S."/>
            <person name="Yan J."/>
        </authorList>
    </citation>
    <scope>NUCLEOTIDE SEQUENCE [LARGE SCALE GENOMIC DNA]</scope>
    <source>
        <strain evidence="2">Ta-2019</strain>
    </source>
</reference>
<feature type="region of interest" description="Disordered" evidence="1">
    <location>
        <begin position="126"/>
        <end position="159"/>
    </location>
</feature>
<feature type="compositionally biased region" description="Basic and acidic residues" evidence="1">
    <location>
        <begin position="146"/>
        <end position="159"/>
    </location>
</feature>
<feature type="non-terminal residue" evidence="2">
    <location>
        <position position="1"/>
    </location>
</feature>
<accession>A0AA38LBL8</accession>
<name>A0AA38LBL8_TAXCH</name>
<feature type="region of interest" description="Disordered" evidence="1">
    <location>
        <begin position="91"/>
        <end position="113"/>
    </location>
</feature>
<feature type="region of interest" description="Disordered" evidence="1">
    <location>
        <begin position="18"/>
        <end position="61"/>
    </location>
</feature>
<dbReference type="Proteomes" id="UP000824469">
    <property type="component" value="Unassembled WGS sequence"/>
</dbReference>
<evidence type="ECO:0000313" key="2">
    <source>
        <dbReference type="EMBL" id="KAH9318843.1"/>
    </source>
</evidence>
<gene>
    <name evidence="2" type="ORF">KI387_020612</name>
</gene>
<dbReference type="EMBL" id="JAHRHJ020000004">
    <property type="protein sequence ID" value="KAH9318843.1"/>
    <property type="molecule type" value="Genomic_DNA"/>
</dbReference>
<dbReference type="AlphaFoldDB" id="A0AA38LBL8"/>
<proteinExistence type="predicted"/>
<comment type="caution">
    <text evidence="2">The sequence shown here is derived from an EMBL/GenBank/DDBJ whole genome shotgun (WGS) entry which is preliminary data.</text>
</comment>
<protein>
    <submittedName>
        <fullName evidence="2">Uncharacterized protein</fullName>
    </submittedName>
</protein>
<feature type="non-terminal residue" evidence="2">
    <location>
        <position position="159"/>
    </location>
</feature>